<comment type="caution">
    <text evidence="1">The sequence shown here is derived from an EMBL/GenBank/DDBJ whole genome shotgun (WGS) entry which is preliminary data.</text>
</comment>
<protein>
    <submittedName>
        <fullName evidence="1">14656_t:CDS:1</fullName>
    </submittedName>
</protein>
<gene>
    <name evidence="1" type="ORF">RFULGI_LOCUS2873</name>
</gene>
<sequence length="57" mass="6565">FDQIDQKPISDVLFIEKNLQTEQEVLQSIFILSDNTEDIDDNQVLWKIVEETVIASG</sequence>
<name>A0A9N9F4R7_9GLOM</name>
<evidence type="ECO:0000313" key="2">
    <source>
        <dbReference type="Proteomes" id="UP000789396"/>
    </source>
</evidence>
<keyword evidence="2" id="KW-1185">Reference proteome</keyword>
<evidence type="ECO:0000313" key="1">
    <source>
        <dbReference type="EMBL" id="CAG8510477.1"/>
    </source>
</evidence>
<accession>A0A9N9F4R7</accession>
<proteinExistence type="predicted"/>
<dbReference type="AlphaFoldDB" id="A0A9N9F4R7"/>
<dbReference type="Proteomes" id="UP000789396">
    <property type="component" value="Unassembled WGS sequence"/>
</dbReference>
<organism evidence="1 2">
    <name type="scientific">Racocetra fulgida</name>
    <dbReference type="NCBI Taxonomy" id="60492"/>
    <lineage>
        <taxon>Eukaryota</taxon>
        <taxon>Fungi</taxon>
        <taxon>Fungi incertae sedis</taxon>
        <taxon>Mucoromycota</taxon>
        <taxon>Glomeromycotina</taxon>
        <taxon>Glomeromycetes</taxon>
        <taxon>Diversisporales</taxon>
        <taxon>Gigasporaceae</taxon>
        <taxon>Racocetra</taxon>
    </lineage>
</organism>
<reference evidence="1" key="1">
    <citation type="submission" date="2021-06" db="EMBL/GenBank/DDBJ databases">
        <authorList>
            <person name="Kallberg Y."/>
            <person name="Tangrot J."/>
            <person name="Rosling A."/>
        </authorList>
    </citation>
    <scope>NUCLEOTIDE SEQUENCE</scope>
    <source>
        <strain evidence="1">IN212</strain>
    </source>
</reference>
<dbReference type="EMBL" id="CAJVPZ010002320">
    <property type="protein sequence ID" value="CAG8510477.1"/>
    <property type="molecule type" value="Genomic_DNA"/>
</dbReference>
<feature type="non-terminal residue" evidence="1">
    <location>
        <position position="1"/>
    </location>
</feature>